<evidence type="ECO:0000256" key="1">
    <source>
        <dbReference type="SAM" id="MobiDB-lite"/>
    </source>
</evidence>
<feature type="compositionally biased region" description="Polar residues" evidence="1">
    <location>
        <begin position="124"/>
        <end position="135"/>
    </location>
</feature>
<comment type="caution">
    <text evidence="2">The sequence shown here is derived from an EMBL/GenBank/DDBJ whole genome shotgun (WGS) entry which is preliminary data.</text>
</comment>
<feature type="region of interest" description="Disordered" evidence="1">
    <location>
        <begin position="124"/>
        <end position="230"/>
    </location>
</feature>
<sequence>MKVSNLLLLLIVFSLPLAAEYSKPLVKIDGQTVITEHYFQKAWQEHAAGRTYESPATQERAKKMFLRKLVLNKLANDHRLEIAPEYEALVRGTAGASAAGALATTGGGIIEQLKEAARSIQDNMKTRTAPSTTTIDNRRATKSADSAKIKVERSKKYANSRTTPRAYTRTHRAPVKSVSKYPQTRARRTIKRKAERPTVETPQPSVGKKASASKKTSARTTQRRTEKTVQ</sequence>
<dbReference type="EMBL" id="ARQD01000001">
    <property type="protein sequence ID" value="KIX85399.1"/>
    <property type="molecule type" value="Genomic_DNA"/>
</dbReference>
<gene>
    <name evidence="2" type="ORF">J120_00225</name>
</gene>
<organism evidence="2 3">
    <name type="scientific">candidate division TM6 bacterium JCVI TM6SC1</name>
    <dbReference type="NCBI Taxonomy" id="1306947"/>
    <lineage>
        <taxon>Bacteria</taxon>
        <taxon>Candidatus Babelota</taxon>
        <taxon>Vermiphilus</taxon>
    </lineage>
</organism>
<protein>
    <submittedName>
        <fullName evidence="2">Uncharacterized protein</fullName>
    </submittedName>
</protein>
<reference evidence="2 3" key="1">
    <citation type="journal article" date="2013" name="Proc. Natl. Acad. Sci. U.S.A.">
        <title>Candidate phylum TM6 genome recovered from a hospital sink biofilm provides genomic insights into this uncultivated phylum.</title>
        <authorList>
            <person name="McLean J.S."/>
            <person name="Lombardo M.J."/>
            <person name="Badger J.H."/>
            <person name="Edlund A."/>
            <person name="Novotny M."/>
            <person name="Yee-Greenbaum J."/>
            <person name="Vyahhi N."/>
            <person name="Hall A.P."/>
            <person name="Yang Y."/>
            <person name="Dupont C.L."/>
            <person name="Ziegler M.G."/>
            <person name="Chitsaz H."/>
            <person name="Allen A.E."/>
            <person name="Yooseph S."/>
            <person name="Tesler G."/>
            <person name="Pevzner P.A."/>
            <person name="Friedman R.M."/>
            <person name="Nealson K.H."/>
            <person name="Venter J.C."/>
            <person name="Lasken R.S."/>
        </authorList>
    </citation>
    <scope>NUCLEOTIDE SEQUENCE [LARGE SCALE GENOMIC DNA]</scope>
    <source>
        <strain evidence="2 3">TM6SC1</strain>
    </source>
</reference>
<dbReference type="AlphaFoldDB" id="A0A0D2GPS8"/>
<accession>A0A0D2GPS8</accession>
<feature type="compositionally biased region" description="Basic residues" evidence="1">
    <location>
        <begin position="185"/>
        <end position="194"/>
    </location>
</feature>
<evidence type="ECO:0000313" key="3">
    <source>
        <dbReference type="Proteomes" id="UP000032214"/>
    </source>
</evidence>
<dbReference type="Proteomes" id="UP000032214">
    <property type="component" value="Unassembled WGS sequence"/>
</dbReference>
<name>A0A0D2GPS8_9BACT</name>
<proteinExistence type="predicted"/>
<feature type="compositionally biased region" description="Basic and acidic residues" evidence="1">
    <location>
        <begin position="145"/>
        <end position="155"/>
    </location>
</feature>
<feature type="compositionally biased region" description="Low complexity" evidence="1">
    <location>
        <begin position="208"/>
        <end position="220"/>
    </location>
</feature>
<evidence type="ECO:0000313" key="2">
    <source>
        <dbReference type="EMBL" id="KIX85399.1"/>
    </source>
</evidence>
<keyword evidence="3" id="KW-1185">Reference proteome</keyword>